<dbReference type="STRING" id="97972.A0A2V1E1P2"/>
<organism evidence="2 3">
    <name type="scientific">Periconia macrospinosa</name>
    <dbReference type="NCBI Taxonomy" id="97972"/>
    <lineage>
        <taxon>Eukaryota</taxon>
        <taxon>Fungi</taxon>
        <taxon>Dikarya</taxon>
        <taxon>Ascomycota</taxon>
        <taxon>Pezizomycotina</taxon>
        <taxon>Dothideomycetes</taxon>
        <taxon>Pleosporomycetidae</taxon>
        <taxon>Pleosporales</taxon>
        <taxon>Massarineae</taxon>
        <taxon>Periconiaceae</taxon>
        <taxon>Periconia</taxon>
    </lineage>
</organism>
<dbReference type="OrthoDB" id="276276at2759"/>
<dbReference type="PROSITE" id="PS51462">
    <property type="entry name" value="NUDIX"/>
    <property type="match status" value="1"/>
</dbReference>
<reference evidence="2 3" key="1">
    <citation type="journal article" date="2018" name="Sci. Rep.">
        <title>Comparative genomics provides insights into the lifestyle and reveals functional heterogeneity of dark septate endophytic fungi.</title>
        <authorList>
            <person name="Knapp D.G."/>
            <person name="Nemeth J.B."/>
            <person name="Barry K."/>
            <person name="Hainaut M."/>
            <person name="Henrissat B."/>
            <person name="Johnson J."/>
            <person name="Kuo A."/>
            <person name="Lim J.H.P."/>
            <person name="Lipzen A."/>
            <person name="Nolan M."/>
            <person name="Ohm R.A."/>
            <person name="Tamas L."/>
            <person name="Grigoriev I.V."/>
            <person name="Spatafora J.W."/>
            <person name="Nagy L.G."/>
            <person name="Kovacs G.M."/>
        </authorList>
    </citation>
    <scope>NUCLEOTIDE SEQUENCE [LARGE SCALE GENOMIC DNA]</scope>
    <source>
        <strain evidence="2 3">DSE2036</strain>
    </source>
</reference>
<accession>A0A2V1E1P2</accession>
<sequence length="187" mass="21626">MSRIPTDASVSGRPFECDPSVHEYQVSEKEYLRQHPEHHFVCTGVTVFNTENKLLLVQRAKTERAFPEFWEIPGGKVDEPDETIIHGAVRELKEETGLEAVRVVRKVGMFTFGSGPVRWVKYIFEMEVKDLDCITLDPIEHDAYLWASEEEVVAEQVGDVRLKYFSPDNKFIKLESFRHRREAASLQ</sequence>
<dbReference type="PANTHER" id="PTHR43736">
    <property type="entry name" value="ADP-RIBOSE PYROPHOSPHATASE"/>
    <property type="match status" value="1"/>
</dbReference>
<dbReference type="PANTHER" id="PTHR43736:SF1">
    <property type="entry name" value="DIHYDRONEOPTERIN TRIPHOSPHATE DIPHOSPHATASE"/>
    <property type="match status" value="1"/>
</dbReference>
<feature type="domain" description="Nudix hydrolase" evidence="1">
    <location>
        <begin position="38"/>
        <end position="175"/>
    </location>
</feature>
<protein>
    <recommendedName>
        <fullName evidence="1">Nudix hydrolase domain-containing protein</fullName>
    </recommendedName>
</protein>
<dbReference type="Gene3D" id="3.90.79.10">
    <property type="entry name" value="Nucleoside Triphosphate Pyrophosphohydrolase"/>
    <property type="match status" value="1"/>
</dbReference>
<dbReference type="InterPro" id="IPR000086">
    <property type="entry name" value="NUDIX_hydrolase_dom"/>
</dbReference>
<proteinExistence type="predicted"/>
<dbReference type="InterPro" id="IPR015797">
    <property type="entry name" value="NUDIX_hydrolase-like_dom_sf"/>
</dbReference>
<dbReference type="EMBL" id="KZ805321">
    <property type="protein sequence ID" value="PVI04447.1"/>
    <property type="molecule type" value="Genomic_DNA"/>
</dbReference>
<gene>
    <name evidence="2" type="ORF">DM02DRAFT_556302</name>
</gene>
<keyword evidence="3" id="KW-1185">Reference proteome</keyword>
<evidence type="ECO:0000259" key="1">
    <source>
        <dbReference type="PROSITE" id="PS51462"/>
    </source>
</evidence>
<dbReference type="SUPFAM" id="SSF55811">
    <property type="entry name" value="Nudix"/>
    <property type="match status" value="1"/>
</dbReference>
<dbReference type="Pfam" id="PF00293">
    <property type="entry name" value="NUDIX"/>
    <property type="match status" value="1"/>
</dbReference>
<dbReference type="AlphaFoldDB" id="A0A2V1E1P2"/>
<evidence type="ECO:0000313" key="3">
    <source>
        <dbReference type="Proteomes" id="UP000244855"/>
    </source>
</evidence>
<name>A0A2V1E1P2_9PLEO</name>
<dbReference type="Proteomes" id="UP000244855">
    <property type="component" value="Unassembled WGS sequence"/>
</dbReference>
<evidence type="ECO:0000313" key="2">
    <source>
        <dbReference type="EMBL" id="PVI04447.1"/>
    </source>
</evidence>
<dbReference type="CDD" id="cd02883">
    <property type="entry name" value="NUDIX_Hydrolase"/>
    <property type="match status" value="1"/>
</dbReference>